<dbReference type="EMBL" id="GG704912">
    <property type="protein sequence ID" value="EAS28539.3"/>
    <property type="molecule type" value="Genomic_DNA"/>
</dbReference>
<gene>
    <name evidence="6" type="ORF">CIMG_09743</name>
</gene>
<protein>
    <submittedName>
        <fullName evidence="6">Uncharacterized protein</fullName>
    </submittedName>
</protein>
<evidence type="ECO:0000256" key="4">
    <source>
        <dbReference type="ARBA" id="ARBA00023136"/>
    </source>
</evidence>
<evidence type="ECO:0000256" key="1">
    <source>
        <dbReference type="ARBA" id="ARBA00004141"/>
    </source>
</evidence>
<dbReference type="GO" id="GO:0022857">
    <property type="term" value="F:transmembrane transporter activity"/>
    <property type="evidence" value="ECO:0007669"/>
    <property type="project" value="InterPro"/>
</dbReference>
<dbReference type="InParanoid" id="J3K322"/>
<dbReference type="GeneID" id="4558483"/>
<reference evidence="7" key="1">
    <citation type="journal article" date="2009" name="Genome Res.">
        <title>Comparative genomic analyses of the human fungal pathogens Coccidioides and their relatives.</title>
        <authorList>
            <person name="Sharpton T.J."/>
            <person name="Stajich J.E."/>
            <person name="Rounsley S.D."/>
            <person name="Gardner M.J."/>
            <person name="Wortman J.R."/>
            <person name="Jordar V.S."/>
            <person name="Maiti R."/>
            <person name="Kodira C.D."/>
            <person name="Neafsey D.E."/>
            <person name="Zeng Q."/>
            <person name="Hung C.-Y."/>
            <person name="McMahan C."/>
            <person name="Muszewska A."/>
            <person name="Grynberg M."/>
            <person name="Mandel M.A."/>
            <person name="Kellner E.M."/>
            <person name="Barker B.M."/>
            <person name="Galgiani J.N."/>
            <person name="Orbach M.J."/>
            <person name="Kirkland T.N."/>
            <person name="Cole G.T."/>
            <person name="Henn M.R."/>
            <person name="Birren B.W."/>
            <person name="Taylor J.W."/>
        </authorList>
    </citation>
    <scope>NUCLEOTIDE SEQUENCE [LARGE SCALE GENOMIC DNA]</scope>
    <source>
        <strain evidence="7">RS</strain>
    </source>
</reference>
<evidence type="ECO:0000313" key="6">
    <source>
        <dbReference type="EMBL" id="EAS28539.3"/>
    </source>
</evidence>
<evidence type="ECO:0000313" key="7">
    <source>
        <dbReference type="Proteomes" id="UP000001261"/>
    </source>
</evidence>
<evidence type="ECO:0000256" key="2">
    <source>
        <dbReference type="ARBA" id="ARBA00022692"/>
    </source>
</evidence>
<dbReference type="GO" id="GO:0005886">
    <property type="term" value="C:plasma membrane"/>
    <property type="evidence" value="ECO:0007669"/>
    <property type="project" value="TreeGrafter"/>
</dbReference>
<dbReference type="PANTHER" id="PTHR23502:SF139">
    <property type="entry name" value="MAJOR FACILITATOR SUPERFAMILY (MFS) PROFILE DOMAIN-CONTAINING PROTEIN-RELATED"/>
    <property type="match status" value="1"/>
</dbReference>
<reference evidence="7" key="2">
    <citation type="journal article" date="2010" name="Genome Res.">
        <title>Population genomic sequencing of Coccidioides fungi reveals recent hybridization and transposon control.</title>
        <authorList>
            <person name="Neafsey D.E."/>
            <person name="Barker B.M."/>
            <person name="Sharpton T.J."/>
            <person name="Stajich J.E."/>
            <person name="Park D.J."/>
            <person name="Whiston E."/>
            <person name="Hung C.-Y."/>
            <person name="McMahan C."/>
            <person name="White J."/>
            <person name="Sykes S."/>
            <person name="Heiman D."/>
            <person name="Young S."/>
            <person name="Zeng Q."/>
            <person name="Abouelleil A."/>
            <person name="Aftuck L."/>
            <person name="Bessette D."/>
            <person name="Brown A."/>
            <person name="FitzGerald M."/>
            <person name="Lui A."/>
            <person name="Macdonald J.P."/>
            <person name="Priest M."/>
            <person name="Orbach M.J."/>
            <person name="Galgiani J.N."/>
            <person name="Kirkland T.N."/>
            <person name="Cole G.T."/>
            <person name="Birren B.W."/>
            <person name="Henn M.R."/>
            <person name="Taylor J.W."/>
            <person name="Rounsley S.D."/>
        </authorList>
    </citation>
    <scope>GENOME REANNOTATION</scope>
    <source>
        <strain evidence="7">RS</strain>
    </source>
</reference>
<dbReference type="SUPFAM" id="SSF103473">
    <property type="entry name" value="MFS general substrate transporter"/>
    <property type="match status" value="1"/>
</dbReference>
<keyword evidence="7" id="KW-1185">Reference proteome</keyword>
<name>J3K322_COCIM</name>
<dbReference type="KEGG" id="cim:CIMG_09743"/>
<organism evidence="6 7">
    <name type="scientific">Coccidioides immitis (strain RS)</name>
    <name type="common">Valley fever fungus</name>
    <dbReference type="NCBI Taxonomy" id="246410"/>
    <lineage>
        <taxon>Eukaryota</taxon>
        <taxon>Fungi</taxon>
        <taxon>Dikarya</taxon>
        <taxon>Ascomycota</taxon>
        <taxon>Pezizomycotina</taxon>
        <taxon>Eurotiomycetes</taxon>
        <taxon>Eurotiomycetidae</taxon>
        <taxon>Onygenales</taxon>
        <taxon>Onygenaceae</taxon>
        <taxon>Coccidioides</taxon>
    </lineage>
</organism>
<evidence type="ECO:0000256" key="3">
    <source>
        <dbReference type="ARBA" id="ARBA00022989"/>
    </source>
</evidence>
<dbReference type="InterPro" id="IPR036259">
    <property type="entry name" value="MFS_trans_sf"/>
</dbReference>
<keyword evidence="2 5" id="KW-0812">Transmembrane</keyword>
<dbReference type="AlphaFoldDB" id="J3K322"/>
<keyword evidence="3 5" id="KW-1133">Transmembrane helix</keyword>
<proteinExistence type="predicted"/>
<dbReference type="VEuPathDB" id="FungiDB:CIMG_09743"/>
<dbReference type="RefSeq" id="XP_001240122.2">
    <property type="nucleotide sequence ID" value="XM_001240121.2"/>
</dbReference>
<dbReference type="PANTHER" id="PTHR23502">
    <property type="entry name" value="MAJOR FACILITATOR SUPERFAMILY"/>
    <property type="match status" value="1"/>
</dbReference>
<keyword evidence="4 5" id="KW-0472">Membrane</keyword>
<accession>J3K322</accession>
<feature type="transmembrane region" description="Helical" evidence="5">
    <location>
        <begin position="7"/>
        <end position="34"/>
    </location>
</feature>
<dbReference type="OrthoDB" id="2533084at2759"/>
<dbReference type="Pfam" id="PF07690">
    <property type="entry name" value="MFS_1"/>
    <property type="match status" value="1"/>
</dbReference>
<dbReference type="Gene3D" id="1.20.1250.20">
    <property type="entry name" value="MFS general substrate transporter like domains"/>
    <property type="match status" value="1"/>
</dbReference>
<dbReference type="InterPro" id="IPR011701">
    <property type="entry name" value="MFS"/>
</dbReference>
<dbReference type="Proteomes" id="UP000001261">
    <property type="component" value="Unassembled WGS sequence"/>
</dbReference>
<sequence>MYGRRTIHIIGTSIGLLATIAVAISADLLGYLTARFFEGFGVSPVLTVAIGTVGDMFFDYEKGHKFGLWMMARNGGFLVTSLCGSILVDLVGPNWDSWVSTIAAESPFNCSLWRERKIGEKHELRRRDQLEEKQELLVSQPSSYPRLETPKNAGSHRPLYTHVQVAIGVVICFPLAYKSDSAVSQSLLSLDLLVETVVSNLLWSGRLSGCLGREVGEEEQECSSGGDEDLDDVSSSTRGRCRAIALGCQN</sequence>
<comment type="subcellular location">
    <subcellularLocation>
        <location evidence="1">Membrane</location>
        <topology evidence="1">Multi-pass membrane protein</topology>
    </subcellularLocation>
</comment>
<evidence type="ECO:0000256" key="5">
    <source>
        <dbReference type="SAM" id="Phobius"/>
    </source>
</evidence>